<dbReference type="CDD" id="cd07043">
    <property type="entry name" value="STAS_anti-anti-sigma_factors"/>
    <property type="match status" value="1"/>
</dbReference>
<dbReference type="InterPro" id="IPR002645">
    <property type="entry name" value="STAS_dom"/>
</dbReference>
<gene>
    <name evidence="4" type="ORF">Raf01_10180</name>
</gene>
<dbReference type="InterPro" id="IPR036513">
    <property type="entry name" value="STAS_dom_sf"/>
</dbReference>
<comment type="caution">
    <text evidence="4">The sequence shown here is derived from an EMBL/GenBank/DDBJ whole genome shotgun (WGS) entry which is preliminary data.</text>
</comment>
<dbReference type="Pfam" id="PF13466">
    <property type="entry name" value="STAS_2"/>
    <property type="match status" value="1"/>
</dbReference>
<dbReference type="InterPro" id="IPR058548">
    <property type="entry name" value="MlaB-like_STAS"/>
</dbReference>
<evidence type="ECO:0000256" key="2">
    <source>
        <dbReference type="RuleBase" id="RU003749"/>
    </source>
</evidence>
<sequence length="116" mass="12124">MAKFTVSADVEGTALIVNVAGEVDMATAPQLTAVFDEHLGGGRYQTCEVDLRRVTFLDSTGIKALLTGQTRANGTGCTLRVRAASGWVARVIQVTGMADRLGLAPQDGEQRDGAAS</sequence>
<proteinExistence type="inferred from homology"/>
<dbReference type="PANTHER" id="PTHR33495:SF2">
    <property type="entry name" value="ANTI-SIGMA FACTOR ANTAGONIST TM_1081-RELATED"/>
    <property type="match status" value="1"/>
</dbReference>
<dbReference type="Proteomes" id="UP000642748">
    <property type="component" value="Unassembled WGS sequence"/>
</dbReference>
<evidence type="ECO:0000259" key="3">
    <source>
        <dbReference type="PROSITE" id="PS50801"/>
    </source>
</evidence>
<dbReference type="NCBIfam" id="TIGR00377">
    <property type="entry name" value="ant_ant_sig"/>
    <property type="match status" value="1"/>
</dbReference>
<keyword evidence="5" id="KW-1185">Reference proteome</keyword>
<accession>A0A8J3QPN4</accession>
<dbReference type="AlphaFoldDB" id="A0A8J3QPN4"/>
<dbReference type="Gene3D" id="3.30.750.24">
    <property type="entry name" value="STAS domain"/>
    <property type="match status" value="1"/>
</dbReference>
<dbReference type="GO" id="GO:0043856">
    <property type="term" value="F:anti-sigma factor antagonist activity"/>
    <property type="evidence" value="ECO:0007669"/>
    <property type="project" value="InterPro"/>
</dbReference>
<dbReference type="PROSITE" id="PS50801">
    <property type="entry name" value="STAS"/>
    <property type="match status" value="1"/>
</dbReference>
<organism evidence="4 5">
    <name type="scientific">Rugosimonospora africana</name>
    <dbReference type="NCBI Taxonomy" id="556532"/>
    <lineage>
        <taxon>Bacteria</taxon>
        <taxon>Bacillati</taxon>
        <taxon>Actinomycetota</taxon>
        <taxon>Actinomycetes</taxon>
        <taxon>Micromonosporales</taxon>
        <taxon>Micromonosporaceae</taxon>
        <taxon>Rugosimonospora</taxon>
    </lineage>
</organism>
<evidence type="ECO:0000313" key="4">
    <source>
        <dbReference type="EMBL" id="GIH12846.1"/>
    </source>
</evidence>
<feature type="domain" description="STAS" evidence="3">
    <location>
        <begin position="4"/>
        <end position="116"/>
    </location>
</feature>
<protein>
    <recommendedName>
        <fullName evidence="2">Anti-sigma factor antagonist</fullName>
    </recommendedName>
</protein>
<evidence type="ECO:0000256" key="1">
    <source>
        <dbReference type="ARBA" id="ARBA00009013"/>
    </source>
</evidence>
<dbReference type="SUPFAM" id="SSF52091">
    <property type="entry name" value="SpoIIaa-like"/>
    <property type="match status" value="1"/>
</dbReference>
<reference evidence="4" key="1">
    <citation type="submission" date="2021-01" db="EMBL/GenBank/DDBJ databases">
        <title>Whole genome shotgun sequence of Rugosimonospora africana NBRC 104875.</title>
        <authorList>
            <person name="Komaki H."/>
            <person name="Tamura T."/>
        </authorList>
    </citation>
    <scope>NUCLEOTIDE SEQUENCE</scope>
    <source>
        <strain evidence="4">NBRC 104875</strain>
    </source>
</reference>
<comment type="similarity">
    <text evidence="1 2">Belongs to the anti-sigma-factor antagonist family.</text>
</comment>
<dbReference type="InterPro" id="IPR003658">
    <property type="entry name" value="Anti-sigma_ant"/>
</dbReference>
<dbReference type="RefSeq" id="WP_203916558.1">
    <property type="nucleotide sequence ID" value="NZ_BONZ01000012.1"/>
</dbReference>
<name>A0A8J3QPN4_9ACTN</name>
<evidence type="ECO:0000313" key="5">
    <source>
        <dbReference type="Proteomes" id="UP000642748"/>
    </source>
</evidence>
<dbReference type="EMBL" id="BONZ01000012">
    <property type="protein sequence ID" value="GIH12846.1"/>
    <property type="molecule type" value="Genomic_DNA"/>
</dbReference>
<dbReference type="PANTHER" id="PTHR33495">
    <property type="entry name" value="ANTI-SIGMA FACTOR ANTAGONIST TM_1081-RELATED-RELATED"/>
    <property type="match status" value="1"/>
</dbReference>